<accession>A0A1F5VI34</accession>
<dbReference type="Proteomes" id="UP000179251">
    <property type="component" value="Unassembled WGS sequence"/>
</dbReference>
<organism evidence="2 3">
    <name type="scientific">Candidatus Giovannonibacteria bacterium RIFCSPHIGHO2_01_FULL_45_23</name>
    <dbReference type="NCBI Taxonomy" id="1798325"/>
    <lineage>
        <taxon>Bacteria</taxon>
        <taxon>Candidatus Giovannoniibacteriota</taxon>
    </lineage>
</organism>
<sequence length="95" mass="11185">MIKQFLARLKFKRRLTIEEVWAAELIFVFMLTALFIAGDYLLYKNFVTDRKTTIVVAEERIISFKKGALDNANKNLRERKAFLEKPTFPVVQNPF</sequence>
<comment type="caution">
    <text evidence="2">The sequence shown here is derived from an EMBL/GenBank/DDBJ whole genome shotgun (WGS) entry which is preliminary data.</text>
</comment>
<dbReference type="EMBL" id="MFHD01000009">
    <property type="protein sequence ID" value="OGF62980.1"/>
    <property type="molecule type" value="Genomic_DNA"/>
</dbReference>
<keyword evidence="1" id="KW-0472">Membrane</keyword>
<evidence type="ECO:0000256" key="1">
    <source>
        <dbReference type="SAM" id="Phobius"/>
    </source>
</evidence>
<evidence type="ECO:0000313" key="3">
    <source>
        <dbReference type="Proteomes" id="UP000179251"/>
    </source>
</evidence>
<proteinExistence type="predicted"/>
<name>A0A1F5VI34_9BACT</name>
<gene>
    <name evidence="2" type="ORF">A2834_02915</name>
</gene>
<evidence type="ECO:0000313" key="2">
    <source>
        <dbReference type="EMBL" id="OGF62980.1"/>
    </source>
</evidence>
<dbReference type="AlphaFoldDB" id="A0A1F5VI34"/>
<reference evidence="2 3" key="1">
    <citation type="journal article" date="2016" name="Nat. Commun.">
        <title>Thousands of microbial genomes shed light on interconnected biogeochemical processes in an aquifer system.</title>
        <authorList>
            <person name="Anantharaman K."/>
            <person name="Brown C.T."/>
            <person name="Hug L.A."/>
            <person name="Sharon I."/>
            <person name="Castelle C.J."/>
            <person name="Probst A.J."/>
            <person name="Thomas B.C."/>
            <person name="Singh A."/>
            <person name="Wilkins M.J."/>
            <person name="Karaoz U."/>
            <person name="Brodie E.L."/>
            <person name="Williams K.H."/>
            <person name="Hubbard S.S."/>
            <person name="Banfield J.F."/>
        </authorList>
    </citation>
    <scope>NUCLEOTIDE SEQUENCE [LARGE SCALE GENOMIC DNA]</scope>
</reference>
<protein>
    <submittedName>
        <fullName evidence="2">Uncharacterized protein</fullName>
    </submittedName>
</protein>
<keyword evidence="1" id="KW-1133">Transmembrane helix</keyword>
<dbReference type="STRING" id="1798325.A2834_02915"/>
<keyword evidence="1" id="KW-0812">Transmembrane</keyword>
<feature type="transmembrane region" description="Helical" evidence="1">
    <location>
        <begin position="21"/>
        <end position="43"/>
    </location>
</feature>